<dbReference type="InterPro" id="IPR006569">
    <property type="entry name" value="CID_dom"/>
</dbReference>
<dbReference type="GO" id="GO:1990269">
    <property type="term" value="F:RNA polymerase II C-terminal domain phosphoserine binding"/>
    <property type="evidence" value="ECO:0007669"/>
    <property type="project" value="TreeGrafter"/>
</dbReference>
<dbReference type="SMART" id="SM00360">
    <property type="entry name" value="RRM"/>
    <property type="match status" value="1"/>
</dbReference>
<dbReference type="Proteomes" id="UP001066276">
    <property type="component" value="Chromosome 8"/>
</dbReference>
<sequence length="1231" mass="134322">MDAVNAFNQELFSLMDMKPPISRAKMIQITKAAIKAIKLYKHVVQIVEKFIKKCKPEYKVPGLYVVDSIVRQSRHQFGPEKDVFGPRFIKNLTATFQCLYLCPSEDKSKIVRVLNLWQKNGVFKIEIIQPLLDMAAIITEPVPVPDNSTNNEELVENVASSDPWKTETQHAAENLEERENLNITWKSDSTNVEAEQDCLGETELKGSSPQQWNQRISAGPSWQEQLWRGAETPPPPATEAPPEPSELRADLEPPTSQLPSSDALAAVAQLFESTQGQQLQQFLQTFQQPPKPQSPPVLDNNVMAQVQSITTQLQGTTTQQPEQKTAFKKLLDRFDYDDEPEAGDESKQDVSTPSSPSQPSFGFPEEGAQMPACFQPPVPLPNMDLFQAQMMAVPQDHLMHQVPLPPNGQMPGYGHIPPPQFASMVQPMVVPPPPLVPPTPPVTLPFEATQSEPQIEKPQQPEQQPMEVEQPTAPDVKQSPPEQKKSLSRSASRSPKRRRSRSGSRSRRSRHRRSRSRSRDRRRHSPRSRSQGRRERDRDRERRQKGLLSIKPETLSVYTTTLWIGQLDRRIAQQDVTGLLEEFGPIESIQMIPPRGCAYIVMAQRLDALRALQKLSKGNVKVNQRTIKIAWALNKGIKSEYKEFWNVERGVTHIPWDKFKKDDLESISKGGFLDSDTLRPDWKELLKKTEKKEVPQNGGAEKVQPKEISPMPPSLPVPMPIPIRAPIMGFSHLPGMSHPGMMHPLSLPPLPGLPPMPGLPPPPCPPPRPNLLLGPPLQTGLPPHSGSLLPPGLPPQTGQTSQPVALLQGNLLPQAGHLPLQVGQHPPPLQAGQQPPPLQAGQQPPPLQAGQQPPPLQAGQQPPPLQAGQQPPPLQAGQQPPPLQAGQQQPPLQEGQQPPPLQEGQQEGQQPPPLQEGQQPPPAQEGQQPPPAQAGQQPPPAQAGQQPPPAQAGQQPPPAQAGQQPPPAQAGQQPPPAQAGQQPPPAQAGQQPPPFQMGGQPPFHVGGQPPFHVGGQPPFHVGSQPPFHVGGQPPFHVGGQPPFHMGGQPPRQMGSLPHHTGPPSMIPPPQLPPYPSLLGPPPGFAHGIPPPPPPPPFMRHGFSPVHMPPGFFPRGPPGHIPPPVSLPPASGVNISTTSAAVVSDDDKKESSHESPVTQMTGTRDTNAESVEGVNTFGPIPPARPPNNPTPPGAPIALLGSSRMTNFSRSQQVGYSCCEYRKIPEPYCYHPP</sequence>
<feature type="compositionally biased region" description="Pro residues" evidence="3">
    <location>
        <begin position="1064"/>
        <end position="1095"/>
    </location>
</feature>
<feature type="region of interest" description="Disordered" evidence="3">
    <location>
        <begin position="439"/>
        <end position="547"/>
    </location>
</feature>
<evidence type="ECO:0000313" key="7">
    <source>
        <dbReference type="Proteomes" id="UP001066276"/>
    </source>
</evidence>
<organism evidence="6 7">
    <name type="scientific">Pleurodeles waltl</name>
    <name type="common">Iberian ribbed newt</name>
    <dbReference type="NCBI Taxonomy" id="8319"/>
    <lineage>
        <taxon>Eukaryota</taxon>
        <taxon>Metazoa</taxon>
        <taxon>Chordata</taxon>
        <taxon>Craniata</taxon>
        <taxon>Vertebrata</taxon>
        <taxon>Euteleostomi</taxon>
        <taxon>Amphibia</taxon>
        <taxon>Batrachia</taxon>
        <taxon>Caudata</taxon>
        <taxon>Salamandroidea</taxon>
        <taxon>Salamandridae</taxon>
        <taxon>Pleurodelinae</taxon>
        <taxon>Pleurodeles</taxon>
    </lineage>
</organism>
<feature type="region of interest" description="Disordered" evidence="3">
    <location>
        <begin position="753"/>
        <end position="802"/>
    </location>
</feature>
<reference evidence="6" key="1">
    <citation type="journal article" date="2022" name="bioRxiv">
        <title>Sequencing and chromosome-scale assembly of the giantPleurodeles waltlgenome.</title>
        <authorList>
            <person name="Brown T."/>
            <person name="Elewa A."/>
            <person name="Iarovenko S."/>
            <person name="Subramanian E."/>
            <person name="Araus A.J."/>
            <person name="Petzold A."/>
            <person name="Susuki M."/>
            <person name="Suzuki K.-i.T."/>
            <person name="Hayashi T."/>
            <person name="Toyoda A."/>
            <person name="Oliveira C."/>
            <person name="Osipova E."/>
            <person name="Leigh N.D."/>
            <person name="Simon A."/>
            <person name="Yun M.H."/>
        </authorList>
    </citation>
    <scope>NUCLEOTIDE SEQUENCE</scope>
    <source>
        <strain evidence="6">20211129_DDA</strain>
        <tissue evidence="6">Liver</tissue>
    </source>
</reference>
<evidence type="ECO:0000256" key="3">
    <source>
        <dbReference type="SAM" id="MobiDB-lite"/>
    </source>
</evidence>
<gene>
    <name evidence="6" type="ORF">NDU88_007896</name>
</gene>
<keyword evidence="1 2" id="KW-0694">RNA-binding</keyword>
<feature type="compositionally biased region" description="Low complexity" evidence="3">
    <location>
        <begin position="351"/>
        <end position="360"/>
    </location>
</feature>
<feature type="region of interest" description="Disordered" evidence="3">
    <location>
        <begin position="1140"/>
        <end position="1198"/>
    </location>
</feature>
<feature type="compositionally biased region" description="Low complexity" evidence="3">
    <location>
        <begin position="770"/>
        <end position="802"/>
    </location>
</feature>
<evidence type="ECO:0008006" key="8">
    <source>
        <dbReference type="Google" id="ProtNLM"/>
    </source>
</evidence>
<dbReference type="GO" id="GO:2000805">
    <property type="term" value="P:negative regulation of termination of RNA polymerase II transcription, poly(A)-coupled"/>
    <property type="evidence" value="ECO:0007669"/>
    <property type="project" value="TreeGrafter"/>
</dbReference>
<feature type="domain" description="RRM" evidence="4">
    <location>
        <begin position="560"/>
        <end position="634"/>
    </location>
</feature>
<feature type="region of interest" description="Disordered" evidence="3">
    <location>
        <begin position="817"/>
        <end position="1095"/>
    </location>
</feature>
<dbReference type="InterPro" id="IPR012677">
    <property type="entry name" value="Nucleotide-bd_a/b_plait_sf"/>
</dbReference>
<evidence type="ECO:0000256" key="2">
    <source>
        <dbReference type="PROSITE-ProRule" id="PRU00176"/>
    </source>
</evidence>
<dbReference type="AlphaFoldDB" id="A0AAV7NW84"/>
<dbReference type="SUPFAM" id="SSF54928">
    <property type="entry name" value="RNA-binding domain, RBD"/>
    <property type="match status" value="1"/>
</dbReference>
<feature type="compositionally biased region" description="Basic and acidic residues" evidence="3">
    <location>
        <begin position="164"/>
        <end position="180"/>
    </location>
</feature>
<dbReference type="PROSITE" id="PS51391">
    <property type="entry name" value="CID"/>
    <property type="match status" value="1"/>
</dbReference>
<comment type="caution">
    <text evidence="6">The sequence shown here is derived from an EMBL/GenBank/DDBJ whole genome shotgun (WGS) entry which is preliminary data.</text>
</comment>
<dbReference type="PANTHER" id="PTHR23140:SF3">
    <property type="entry name" value="SR-RELATED AND CTD-ASSOCIATED FACTOR 4"/>
    <property type="match status" value="1"/>
</dbReference>
<dbReference type="Gene3D" id="1.25.40.90">
    <property type="match status" value="1"/>
</dbReference>
<protein>
    <recommendedName>
        <fullName evidence="8">Splicing factor, arginine/serine-rich 15</fullName>
    </recommendedName>
</protein>
<dbReference type="InterPro" id="IPR008942">
    <property type="entry name" value="ENTH_VHS"/>
</dbReference>
<feature type="region of interest" description="Disordered" evidence="3">
    <location>
        <begin position="158"/>
        <end position="259"/>
    </location>
</feature>
<feature type="compositionally biased region" description="Basic and acidic residues" evidence="3">
    <location>
        <begin position="532"/>
        <end position="544"/>
    </location>
</feature>
<name>A0AAV7NW84_PLEWA</name>
<feature type="domain" description="CID" evidence="5">
    <location>
        <begin position="1"/>
        <end position="139"/>
    </location>
</feature>
<feature type="compositionally biased region" description="Pro residues" evidence="3">
    <location>
        <begin position="825"/>
        <end position="883"/>
    </location>
</feature>
<dbReference type="InterPro" id="IPR051485">
    <property type="entry name" value="SR-CTD_assoc_factor"/>
</dbReference>
<proteinExistence type="predicted"/>
<dbReference type="FunFam" id="1.25.40.90:FF:000004">
    <property type="entry name" value="splicing factor, arginine/serine-rich 15"/>
    <property type="match status" value="1"/>
</dbReference>
<feature type="compositionally biased region" description="Polar residues" evidence="3">
    <location>
        <begin position="205"/>
        <end position="224"/>
    </location>
</feature>
<dbReference type="InterPro" id="IPR000504">
    <property type="entry name" value="RRM_dom"/>
</dbReference>
<evidence type="ECO:0000313" key="6">
    <source>
        <dbReference type="EMBL" id="KAJ1119711.1"/>
    </source>
</evidence>
<dbReference type="SMART" id="SM00582">
    <property type="entry name" value="RPR"/>
    <property type="match status" value="1"/>
</dbReference>
<dbReference type="GO" id="GO:0005634">
    <property type="term" value="C:nucleus"/>
    <property type="evidence" value="ECO:0007669"/>
    <property type="project" value="TreeGrafter"/>
</dbReference>
<feature type="compositionally biased region" description="Polar residues" evidence="3">
    <location>
        <begin position="183"/>
        <end position="193"/>
    </location>
</feature>
<dbReference type="CDD" id="cd17005">
    <property type="entry name" value="CID_SFRS15_SCAF4"/>
    <property type="match status" value="1"/>
</dbReference>
<dbReference type="Gene3D" id="3.30.70.330">
    <property type="match status" value="1"/>
</dbReference>
<feature type="compositionally biased region" description="Basic residues" evidence="3">
    <location>
        <begin position="494"/>
        <end position="531"/>
    </location>
</feature>
<evidence type="ECO:0000259" key="4">
    <source>
        <dbReference type="PROSITE" id="PS50102"/>
    </source>
</evidence>
<feature type="compositionally biased region" description="Polar residues" evidence="3">
    <location>
        <begin position="1155"/>
        <end position="1168"/>
    </location>
</feature>
<feature type="region of interest" description="Disordered" evidence="3">
    <location>
        <begin position="690"/>
        <end position="713"/>
    </location>
</feature>
<feature type="compositionally biased region" description="Pro residues" evidence="3">
    <location>
        <begin position="232"/>
        <end position="244"/>
    </location>
</feature>
<feature type="compositionally biased region" description="Low complexity" evidence="3">
    <location>
        <begin position="450"/>
        <end position="471"/>
    </location>
</feature>
<dbReference type="GO" id="GO:0003723">
    <property type="term" value="F:RNA binding"/>
    <property type="evidence" value="ECO:0007669"/>
    <property type="project" value="UniProtKB-UniRule"/>
</dbReference>
<feature type="compositionally biased region" description="Pro residues" evidence="3">
    <location>
        <begin position="753"/>
        <end position="769"/>
    </location>
</feature>
<dbReference type="PANTHER" id="PTHR23140">
    <property type="entry name" value="RNA PROCESSING PROTEIN LD23810P"/>
    <property type="match status" value="1"/>
</dbReference>
<dbReference type="Pfam" id="PF04818">
    <property type="entry name" value="CID"/>
    <property type="match status" value="1"/>
</dbReference>
<accession>A0AAV7NW84</accession>
<dbReference type="SUPFAM" id="SSF48464">
    <property type="entry name" value="ENTH/VHS domain"/>
    <property type="match status" value="1"/>
</dbReference>
<evidence type="ECO:0000259" key="5">
    <source>
        <dbReference type="PROSITE" id="PS51391"/>
    </source>
</evidence>
<feature type="compositionally biased region" description="Pro residues" evidence="3">
    <location>
        <begin position="910"/>
        <end position="995"/>
    </location>
</feature>
<evidence type="ECO:0000256" key="1">
    <source>
        <dbReference type="ARBA" id="ARBA00022884"/>
    </source>
</evidence>
<keyword evidence="7" id="KW-1185">Reference proteome</keyword>
<feature type="compositionally biased region" description="Pro residues" evidence="3">
    <location>
        <begin position="1178"/>
        <end position="1193"/>
    </location>
</feature>
<feature type="region of interest" description="Disordered" evidence="3">
    <location>
        <begin position="337"/>
        <end position="376"/>
    </location>
</feature>
<dbReference type="InterPro" id="IPR035979">
    <property type="entry name" value="RBD_domain_sf"/>
</dbReference>
<dbReference type="PROSITE" id="PS50102">
    <property type="entry name" value="RRM"/>
    <property type="match status" value="1"/>
</dbReference>
<feature type="compositionally biased region" description="Low complexity" evidence="3">
    <location>
        <begin position="884"/>
        <end position="909"/>
    </location>
</feature>
<dbReference type="EMBL" id="JANPWB010000012">
    <property type="protein sequence ID" value="KAJ1119711.1"/>
    <property type="molecule type" value="Genomic_DNA"/>
</dbReference>
<dbReference type="Pfam" id="PF00076">
    <property type="entry name" value="RRM_1"/>
    <property type="match status" value="1"/>
</dbReference>